<gene>
    <name evidence="2" type="ORF">CFL01nite_21930</name>
</gene>
<dbReference type="SUPFAM" id="SSF56601">
    <property type="entry name" value="beta-lactamase/transpeptidase-like"/>
    <property type="match status" value="1"/>
</dbReference>
<proteinExistence type="predicted"/>
<protein>
    <recommendedName>
        <fullName evidence="4">S-adenosylmethionine synthetase</fullName>
    </recommendedName>
</protein>
<dbReference type="InterPro" id="IPR012338">
    <property type="entry name" value="Beta-lactam/transpept-like"/>
</dbReference>
<dbReference type="Proteomes" id="UP000315353">
    <property type="component" value="Unassembled WGS sequence"/>
</dbReference>
<name>A0AB73B9H1_CORFL</name>
<evidence type="ECO:0000313" key="3">
    <source>
        <dbReference type="Proteomes" id="UP000315353"/>
    </source>
</evidence>
<accession>A0AB73B9H1</accession>
<evidence type="ECO:0008006" key="4">
    <source>
        <dbReference type="Google" id="ProtNLM"/>
    </source>
</evidence>
<feature type="region of interest" description="Disordered" evidence="1">
    <location>
        <begin position="18"/>
        <end position="43"/>
    </location>
</feature>
<dbReference type="Gene3D" id="3.40.710.10">
    <property type="entry name" value="DD-peptidase/beta-lactamase superfamily"/>
    <property type="match status" value="1"/>
</dbReference>
<evidence type="ECO:0000256" key="1">
    <source>
        <dbReference type="SAM" id="MobiDB-lite"/>
    </source>
</evidence>
<feature type="compositionally biased region" description="Low complexity" evidence="1">
    <location>
        <begin position="26"/>
        <end position="39"/>
    </location>
</feature>
<sequence>MAPGLVLAGALAAGCGDSANDDVKDSASSAGDLGAASESSESRTDLAGQLGALVSELEEDFPGEVGIAVSGASQTSSAGVAGEGPAWSTIKVPIAIAALRDGASPELVNLAIEQSDNDAAYALWSQVKWSEDNATAAIDEVLAEGDSRVQWQSPDDYGDVSFGYATWPLREQAPFAAHLRCIAGSHNVYDAMSNLVDWQSYGLAELQGTHVKGGWDLDEDTGIYTQRQIGSLELGEGSIGVAIVTTQNENGSEDGEEDSGGVGIEGTSEEASYGRAVEVLNKAAARIPALVDSAVAAGELDPVESC</sequence>
<organism evidence="2 3">
    <name type="scientific">Corynebacterium flavescens</name>
    <dbReference type="NCBI Taxonomy" id="28028"/>
    <lineage>
        <taxon>Bacteria</taxon>
        <taxon>Bacillati</taxon>
        <taxon>Actinomycetota</taxon>
        <taxon>Actinomycetes</taxon>
        <taxon>Mycobacteriales</taxon>
        <taxon>Corynebacteriaceae</taxon>
        <taxon>Corynebacterium</taxon>
    </lineage>
</organism>
<dbReference type="EMBL" id="BJNB01000046">
    <property type="protein sequence ID" value="GEB98698.1"/>
    <property type="molecule type" value="Genomic_DNA"/>
</dbReference>
<dbReference type="AlphaFoldDB" id="A0AB73B9H1"/>
<comment type="caution">
    <text evidence="2">The sequence shown here is derived from an EMBL/GenBank/DDBJ whole genome shotgun (WGS) entry which is preliminary data.</text>
</comment>
<reference evidence="2 3" key="1">
    <citation type="submission" date="2019-06" db="EMBL/GenBank/DDBJ databases">
        <title>Whole genome shotgun sequence of Corynebacterium flavescens NBRC 14136.</title>
        <authorList>
            <person name="Hosoyama A."/>
            <person name="Uohara A."/>
            <person name="Ohji S."/>
            <person name="Ichikawa N."/>
        </authorList>
    </citation>
    <scope>NUCLEOTIDE SEQUENCE [LARGE SCALE GENOMIC DNA]</scope>
    <source>
        <strain evidence="2 3">NBRC 14136</strain>
    </source>
</reference>
<feature type="region of interest" description="Disordered" evidence="1">
    <location>
        <begin position="248"/>
        <end position="269"/>
    </location>
</feature>
<evidence type="ECO:0000313" key="2">
    <source>
        <dbReference type="EMBL" id="GEB98698.1"/>
    </source>
</evidence>